<dbReference type="InParanoid" id="A0A2G5F473"/>
<proteinExistence type="inferred from homology"/>
<evidence type="ECO:0000256" key="1">
    <source>
        <dbReference type="ARBA" id="ARBA00007626"/>
    </source>
</evidence>
<dbReference type="Pfam" id="PF01535">
    <property type="entry name" value="PPR"/>
    <property type="match status" value="7"/>
</dbReference>
<organism evidence="4 5">
    <name type="scientific">Aquilegia coerulea</name>
    <name type="common">Rocky mountain columbine</name>
    <dbReference type="NCBI Taxonomy" id="218851"/>
    <lineage>
        <taxon>Eukaryota</taxon>
        <taxon>Viridiplantae</taxon>
        <taxon>Streptophyta</taxon>
        <taxon>Embryophyta</taxon>
        <taxon>Tracheophyta</taxon>
        <taxon>Spermatophyta</taxon>
        <taxon>Magnoliopsida</taxon>
        <taxon>Ranunculales</taxon>
        <taxon>Ranunculaceae</taxon>
        <taxon>Thalictroideae</taxon>
        <taxon>Aquilegia</taxon>
    </lineage>
</organism>
<dbReference type="InterPro" id="IPR011990">
    <property type="entry name" value="TPR-like_helical_dom_sf"/>
</dbReference>
<comment type="similarity">
    <text evidence="1">Belongs to the PPR family. P subfamily.</text>
</comment>
<evidence type="ECO:0000313" key="5">
    <source>
        <dbReference type="Proteomes" id="UP000230069"/>
    </source>
</evidence>
<gene>
    <name evidence="4" type="ORF">AQUCO_00200652v1</name>
</gene>
<dbReference type="PANTHER" id="PTHR47941">
    <property type="entry name" value="PENTATRICOPEPTIDE REPEAT-CONTAINING PROTEIN 3, MITOCHONDRIAL"/>
    <property type="match status" value="1"/>
</dbReference>
<name>A0A2G5F473_AQUCA</name>
<evidence type="ECO:0000313" key="4">
    <source>
        <dbReference type="EMBL" id="PIA62779.1"/>
    </source>
</evidence>
<evidence type="ECO:0000256" key="3">
    <source>
        <dbReference type="PROSITE-ProRule" id="PRU00708"/>
    </source>
</evidence>
<keyword evidence="5" id="KW-1185">Reference proteome</keyword>
<feature type="repeat" description="PPR" evidence="3">
    <location>
        <begin position="996"/>
        <end position="1030"/>
    </location>
</feature>
<dbReference type="Proteomes" id="UP000230069">
    <property type="component" value="Unassembled WGS sequence"/>
</dbReference>
<feature type="repeat" description="PPR" evidence="3">
    <location>
        <begin position="786"/>
        <end position="820"/>
    </location>
</feature>
<dbReference type="Gene3D" id="1.25.40.10">
    <property type="entry name" value="Tetratricopeptide repeat domain"/>
    <property type="match status" value="7"/>
</dbReference>
<feature type="repeat" description="PPR" evidence="3">
    <location>
        <begin position="1206"/>
        <end position="1240"/>
    </location>
</feature>
<dbReference type="OrthoDB" id="773543at2759"/>
<dbReference type="Pfam" id="PF13041">
    <property type="entry name" value="PPR_2"/>
    <property type="match status" value="2"/>
</dbReference>
<feature type="repeat" description="PPR" evidence="3">
    <location>
        <begin position="1101"/>
        <end position="1135"/>
    </location>
</feature>
<dbReference type="PROSITE" id="PS51375">
    <property type="entry name" value="PPR"/>
    <property type="match status" value="10"/>
</dbReference>
<evidence type="ECO:0000256" key="2">
    <source>
        <dbReference type="ARBA" id="ARBA00022737"/>
    </source>
</evidence>
<accession>A0A2G5F473</accession>
<feature type="repeat" description="PPR" evidence="3">
    <location>
        <begin position="475"/>
        <end position="509"/>
    </location>
</feature>
<feature type="repeat" description="PPR" evidence="3">
    <location>
        <begin position="303"/>
        <end position="337"/>
    </location>
</feature>
<reference evidence="4 5" key="1">
    <citation type="submission" date="2017-09" db="EMBL/GenBank/DDBJ databases">
        <title>WGS assembly of Aquilegia coerulea Goldsmith.</title>
        <authorList>
            <person name="Hodges S."/>
            <person name="Kramer E."/>
            <person name="Nordborg M."/>
            <person name="Tomkins J."/>
            <person name="Borevitz J."/>
            <person name="Derieg N."/>
            <person name="Yan J."/>
            <person name="Mihaltcheva S."/>
            <person name="Hayes R.D."/>
            <person name="Rokhsar D."/>
        </authorList>
    </citation>
    <scope>NUCLEOTIDE SEQUENCE [LARGE SCALE GENOMIC DNA]</scope>
    <source>
        <strain evidence="5">cv. Goldsmith</strain>
    </source>
</reference>
<evidence type="ECO:0008006" key="6">
    <source>
        <dbReference type="Google" id="ProtNLM"/>
    </source>
</evidence>
<feature type="repeat" description="PPR" evidence="3">
    <location>
        <begin position="891"/>
        <end position="925"/>
    </location>
</feature>
<dbReference type="STRING" id="218851.A0A2G5F473"/>
<keyword evidence="2" id="KW-0677">Repeat</keyword>
<protein>
    <recommendedName>
        <fullName evidence="6">Pentacotripeptide-repeat region of PRORP domain-containing protein</fullName>
    </recommendedName>
</protein>
<dbReference type="FunCoup" id="A0A2G5F473">
    <property type="interactions" value="1531"/>
</dbReference>
<dbReference type="EMBL" id="KZ305019">
    <property type="protein sequence ID" value="PIA62779.1"/>
    <property type="molecule type" value="Genomic_DNA"/>
</dbReference>
<sequence length="1284" mass="146346">MRRRDLKHFLNQQLPRILPKFSLERSVIKLIHCQVCVQTSIKDSFFTVKTPFLKLEVIHSNYKLFCTNQSFNEKPNLVSSSGDKINKPHQDLSPIQRSNIASSVISRCSYLWEKKCENIEQVYLKDILLKLSDIEPKLIRRFWRVSILKPNDVVEILLGFENDCGEVGIEEKKVGFLWELFKWAKGQSKDFEHLPQAYEVMAALLTRVGLFNEAETLVRTLDAKGILLSDHDVFSKIIEGYAGGRELQKSILLYNLIKSRGLVPSESCYRVLLNILIERSKTNSAFRVCMDMVEMGLGVSNENMSMFEAVIKLLCKRRKVKEAKNVLRKLVASGLEPSSVVVNLIANGYSEKKDFIDLLNFLKERKCAPDSPICHKILSSQCRNFGSDQAYLFMLELESLGFTPDEITFGIFICWSCLEGKLKDAFKYLSELLSRCLKPDLYCYNALISGVFKSGMWKHASEILLEMLEMGITPDLSTYKVLLAGYCKFRRFNEVKAIILEMVNRDLVQLSPLEDPLSKAFLVLGFKPSAVKLKRDNDVGLKKAEFFDALGNGFYLETDINQYEETVMEVLEDAMVPDFNSHILKECNHGNIKAALLVKDRMICRGQKLSLSGYSALMKGLCLSRSYVTKAVFLFEEMPELAYQLDQEILNSFVRVISKKGIPQKGKITLERMIRRDMSIENETYTALIMGLCKKGFQKEVQKCLEFARNHQWVPGLKDCRAMLDYLCHHGMFQDVFMIFESLQMSSSHSVSDISNIFFEVLCGKGQASVGQIILNEVLRQSEVPEYTAYKHLITGLCKEKRYEEAFGIIDIMLEKNMTPCVDIYSQLIPHLCKSDRLEKAMALKEIMLRKESVSCRSVYCLLVNGLCRVGEIEEATFQFQEMIAKGVSPDTDTLNTMIQGHCQDNNLRRVWELLSIMIRNNFSLSIWSYRNLVKMMCMHGRMSLGLSLKVILLRETESSFVVACNILILQYFQTGTSSFVPGLLDEMNKKGLVLDEIGYNFLICGYCTCQDVSRSLELLKSMIDKDLRPSKRSLRMVITHLCNHRNLNKALELTGLMELRGWVHGSVVQHAIVDSLLSHGRLQEAEHYLVRVADRGLVPNSISYDNLIIKFCQYGRLEVAVGLLDIMLKKGNLPRPSCYDSVIQCFCICKAVDDALNLHAEMLARDFKPNTRSWDMLIHELITSGRTVESENLLNCMNQLGQTPTASMFQAVIDKYCVENNHIKASEVLHKMQQYGYVPDFKTHWSLISNLSNSKKDNTENGGFLSRLLSMSGFTGKKGPKVG</sequence>
<feature type="repeat" description="PPR" evidence="3">
    <location>
        <begin position="1136"/>
        <end position="1170"/>
    </location>
</feature>
<feature type="repeat" description="PPR" evidence="3">
    <location>
        <begin position="440"/>
        <end position="474"/>
    </location>
</feature>
<dbReference type="InterPro" id="IPR002885">
    <property type="entry name" value="PPR_rpt"/>
</dbReference>
<dbReference type="NCBIfam" id="TIGR00756">
    <property type="entry name" value="PPR"/>
    <property type="match status" value="8"/>
</dbReference>
<feature type="repeat" description="PPR" evidence="3">
    <location>
        <begin position="856"/>
        <end position="890"/>
    </location>
</feature>